<proteinExistence type="predicted"/>
<evidence type="ECO:0000256" key="1">
    <source>
        <dbReference type="SAM" id="Phobius"/>
    </source>
</evidence>
<protein>
    <submittedName>
        <fullName evidence="2">Uncharacterized protein</fullName>
    </submittedName>
</protein>
<name>A0A6A5V5I8_9PLEO</name>
<keyword evidence="1" id="KW-0472">Membrane</keyword>
<evidence type="ECO:0000313" key="3">
    <source>
        <dbReference type="Proteomes" id="UP000800036"/>
    </source>
</evidence>
<accession>A0A6A5V5I8</accession>
<organism evidence="2 3">
    <name type="scientific">Bimuria novae-zelandiae CBS 107.79</name>
    <dbReference type="NCBI Taxonomy" id="1447943"/>
    <lineage>
        <taxon>Eukaryota</taxon>
        <taxon>Fungi</taxon>
        <taxon>Dikarya</taxon>
        <taxon>Ascomycota</taxon>
        <taxon>Pezizomycotina</taxon>
        <taxon>Dothideomycetes</taxon>
        <taxon>Pleosporomycetidae</taxon>
        <taxon>Pleosporales</taxon>
        <taxon>Massarineae</taxon>
        <taxon>Didymosphaeriaceae</taxon>
        <taxon>Bimuria</taxon>
    </lineage>
</organism>
<keyword evidence="3" id="KW-1185">Reference proteome</keyword>
<feature type="transmembrane region" description="Helical" evidence="1">
    <location>
        <begin position="180"/>
        <end position="201"/>
    </location>
</feature>
<evidence type="ECO:0000313" key="2">
    <source>
        <dbReference type="EMBL" id="KAF1971910.1"/>
    </source>
</evidence>
<sequence>MASMCIVDRCLYNLSTIFTPVAEYVLWNTIGYKPPGPSDDSQLVAALEYGLTYTYTQFTEAFVTRTSPPRTLATRLCTSAISTLELLPLFYWTDRSGGTPPTDWVESFGVSETVVASYGTKIAAPIYLLGQNLEALATPTSAGTPTPGASETLTPTNTLIVNTATAMVPKSLGLATGAKAGIGGGVAAFVILAALGAGLVWRRTRSKRAPQKHAPEGYGPVEAPETLKQELHGQSGPRSPQEINAPTFQVRVISTYSFTLISPPMPLLYALSNCELTHPYDIFRPGALKHVVKIASIVSRTSSSMPTLRWPSKYISRDCNDREELKVLEHVCETVVPSFLWAIQVRRKRHVGWRDNALPTHRRVQEERQFPGGERVQEVDAVEFEVQFWPRSEKGEGAAELDDAAEAGERLAEVEQRLGARLAVPVRVEQVADGVAGAEDRVEECRVLEEPFEGCAFQTVEVYGAVKWGESLVGDVVGEGLEKDGFCFGVDVGTREAALPTYRTFAPAPNEHAFGVDN</sequence>
<dbReference type="EMBL" id="ML976690">
    <property type="protein sequence ID" value="KAF1971910.1"/>
    <property type="molecule type" value="Genomic_DNA"/>
</dbReference>
<reference evidence="2" key="1">
    <citation type="journal article" date="2020" name="Stud. Mycol.">
        <title>101 Dothideomycetes genomes: a test case for predicting lifestyles and emergence of pathogens.</title>
        <authorList>
            <person name="Haridas S."/>
            <person name="Albert R."/>
            <person name="Binder M."/>
            <person name="Bloem J."/>
            <person name="Labutti K."/>
            <person name="Salamov A."/>
            <person name="Andreopoulos B."/>
            <person name="Baker S."/>
            <person name="Barry K."/>
            <person name="Bills G."/>
            <person name="Bluhm B."/>
            <person name="Cannon C."/>
            <person name="Castanera R."/>
            <person name="Culley D."/>
            <person name="Daum C."/>
            <person name="Ezra D."/>
            <person name="Gonzalez J."/>
            <person name="Henrissat B."/>
            <person name="Kuo A."/>
            <person name="Liang C."/>
            <person name="Lipzen A."/>
            <person name="Lutzoni F."/>
            <person name="Magnuson J."/>
            <person name="Mondo S."/>
            <person name="Nolan M."/>
            <person name="Ohm R."/>
            <person name="Pangilinan J."/>
            <person name="Park H.-J."/>
            <person name="Ramirez L."/>
            <person name="Alfaro M."/>
            <person name="Sun H."/>
            <person name="Tritt A."/>
            <person name="Yoshinaga Y."/>
            <person name="Zwiers L.-H."/>
            <person name="Turgeon B."/>
            <person name="Goodwin S."/>
            <person name="Spatafora J."/>
            <person name="Crous P."/>
            <person name="Grigoriev I."/>
        </authorList>
    </citation>
    <scope>NUCLEOTIDE SEQUENCE</scope>
    <source>
        <strain evidence="2">CBS 107.79</strain>
    </source>
</reference>
<keyword evidence="1" id="KW-0812">Transmembrane</keyword>
<gene>
    <name evidence="2" type="ORF">BU23DRAFT_569414</name>
</gene>
<dbReference type="Proteomes" id="UP000800036">
    <property type="component" value="Unassembled WGS sequence"/>
</dbReference>
<dbReference type="AlphaFoldDB" id="A0A6A5V5I8"/>
<keyword evidence="1" id="KW-1133">Transmembrane helix</keyword>